<dbReference type="Gene3D" id="3.40.50.720">
    <property type="entry name" value="NAD(P)-binding Rossmann-like Domain"/>
    <property type="match status" value="1"/>
</dbReference>
<dbReference type="InterPro" id="IPR057326">
    <property type="entry name" value="KR_dom"/>
</dbReference>
<dbReference type="EMBL" id="CM026422">
    <property type="protein sequence ID" value="KAG0587977.1"/>
    <property type="molecule type" value="Genomic_DNA"/>
</dbReference>
<name>A0A8T0IXQ5_CERPU</name>
<dbReference type="PRINTS" id="PR00080">
    <property type="entry name" value="SDRFAMILY"/>
</dbReference>
<proteinExistence type="inferred from homology"/>
<dbReference type="PANTHER" id="PTHR43550:SF12">
    <property type="entry name" value="3-DEHYDROSPHINGANINE REDUCTASE"/>
    <property type="match status" value="1"/>
</dbReference>
<evidence type="ECO:0000256" key="1">
    <source>
        <dbReference type="RuleBase" id="RU000363"/>
    </source>
</evidence>
<evidence type="ECO:0000313" key="4">
    <source>
        <dbReference type="Proteomes" id="UP000822688"/>
    </source>
</evidence>
<feature type="domain" description="Ketoreductase" evidence="2">
    <location>
        <begin position="129"/>
        <end position="314"/>
    </location>
</feature>
<dbReference type="Pfam" id="PF00106">
    <property type="entry name" value="adh_short"/>
    <property type="match status" value="1"/>
</dbReference>
<accession>A0A8T0IXQ5</accession>
<dbReference type="InterPro" id="IPR020904">
    <property type="entry name" value="Sc_DH/Rdtase_CS"/>
</dbReference>
<dbReference type="GO" id="GO:0005789">
    <property type="term" value="C:endoplasmic reticulum membrane"/>
    <property type="evidence" value="ECO:0007669"/>
    <property type="project" value="TreeGrafter"/>
</dbReference>
<organism evidence="3 4">
    <name type="scientific">Ceratodon purpureus</name>
    <name type="common">Fire moss</name>
    <name type="synonym">Dicranum purpureum</name>
    <dbReference type="NCBI Taxonomy" id="3225"/>
    <lineage>
        <taxon>Eukaryota</taxon>
        <taxon>Viridiplantae</taxon>
        <taxon>Streptophyta</taxon>
        <taxon>Embryophyta</taxon>
        <taxon>Bryophyta</taxon>
        <taxon>Bryophytina</taxon>
        <taxon>Bryopsida</taxon>
        <taxon>Dicranidae</taxon>
        <taxon>Pseudoditrichales</taxon>
        <taxon>Ditrichaceae</taxon>
        <taxon>Ceratodon</taxon>
    </lineage>
</organism>
<comment type="caution">
    <text evidence="3">The sequence shown here is derived from an EMBL/GenBank/DDBJ whole genome shotgun (WGS) entry which is preliminary data.</text>
</comment>
<dbReference type="PROSITE" id="PS00061">
    <property type="entry name" value="ADH_SHORT"/>
    <property type="match status" value="1"/>
</dbReference>
<protein>
    <recommendedName>
        <fullName evidence="2">Ketoreductase domain-containing protein</fullName>
    </recommendedName>
</protein>
<dbReference type="AlphaFoldDB" id="A0A8T0IXQ5"/>
<dbReference type="GO" id="GO:0006666">
    <property type="term" value="P:3-keto-sphinganine metabolic process"/>
    <property type="evidence" value="ECO:0007669"/>
    <property type="project" value="TreeGrafter"/>
</dbReference>
<dbReference type="SUPFAM" id="SSF51735">
    <property type="entry name" value="NAD(P)-binding Rossmann-fold domains"/>
    <property type="match status" value="1"/>
</dbReference>
<dbReference type="InterPro" id="IPR002347">
    <property type="entry name" value="SDR_fam"/>
</dbReference>
<dbReference type="SMART" id="SM00822">
    <property type="entry name" value="PKS_KR"/>
    <property type="match status" value="1"/>
</dbReference>
<sequence>MTFGPFRHAIDHQFTLSGTGCFDQYRGCSYVPFLETDHSRTRTHYSLDHQEVALVGYLCIFLFLGQALPADDLLNNFHRSSKLLAPFGSIGGFLYAVRLRGEDPSSSVGLYVLALWSRKKPFMADLHGKHIFLTGASRGIGLEVVKQTLREGAYLTLVARSAEKMAEVANSVLKELDLPADRVLVKAADVGDYAAISTAVKESYEWRPIDVLINNAGITRSGFMENFSVEDINAVVQTNVLGSIYPVHAVLPQLKLRSRDHPISIVFIGSLASLCWMYGNSVYTGSKYAVKGIAESLRLELSPYNIRVNLVCPGIVDTGLLDDVDNEEELTAGMKVASFYDRKQAQSPGIVAKIIIAGIKKGTFMITTRGLGLVLLVLTRGFAPSDSFLRNLVEAVCAGPLRFITFFTDGEVHRKLKMIHSKHNFGKLATST</sequence>
<comment type="similarity">
    <text evidence="1">Belongs to the short-chain dehydrogenases/reductases (SDR) family.</text>
</comment>
<reference evidence="3" key="1">
    <citation type="submission" date="2020-06" db="EMBL/GenBank/DDBJ databases">
        <title>WGS assembly of Ceratodon purpureus strain R40.</title>
        <authorList>
            <person name="Carey S.B."/>
            <person name="Jenkins J."/>
            <person name="Shu S."/>
            <person name="Lovell J.T."/>
            <person name="Sreedasyam A."/>
            <person name="Maumus F."/>
            <person name="Tiley G.P."/>
            <person name="Fernandez-Pozo N."/>
            <person name="Barry K."/>
            <person name="Chen C."/>
            <person name="Wang M."/>
            <person name="Lipzen A."/>
            <person name="Daum C."/>
            <person name="Saski C.A."/>
            <person name="Payton A.C."/>
            <person name="Mcbreen J.C."/>
            <person name="Conrad R.E."/>
            <person name="Kollar L.M."/>
            <person name="Olsson S."/>
            <person name="Huttunen S."/>
            <person name="Landis J.B."/>
            <person name="Wickett N.J."/>
            <person name="Johnson M.G."/>
            <person name="Rensing S.A."/>
            <person name="Grimwood J."/>
            <person name="Schmutz J."/>
            <person name="Mcdaniel S.F."/>
        </authorList>
    </citation>
    <scope>NUCLEOTIDE SEQUENCE</scope>
    <source>
        <strain evidence="3">R40</strain>
    </source>
</reference>
<dbReference type="GO" id="GO:0047560">
    <property type="term" value="F:3-dehydrosphinganine reductase activity"/>
    <property type="evidence" value="ECO:0007669"/>
    <property type="project" value="TreeGrafter"/>
</dbReference>
<keyword evidence="4" id="KW-1185">Reference proteome</keyword>
<dbReference type="InterPro" id="IPR036291">
    <property type="entry name" value="NAD(P)-bd_dom_sf"/>
</dbReference>
<dbReference type="PRINTS" id="PR00081">
    <property type="entry name" value="GDHRDH"/>
</dbReference>
<dbReference type="PANTHER" id="PTHR43550">
    <property type="entry name" value="3-KETODIHYDROSPHINGOSINE REDUCTASE"/>
    <property type="match status" value="1"/>
</dbReference>
<dbReference type="GO" id="GO:0030148">
    <property type="term" value="P:sphingolipid biosynthetic process"/>
    <property type="evidence" value="ECO:0007669"/>
    <property type="project" value="TreeGrafter"/>
</dbReference>
<dbReference type="Proteomes" id="UP000822688">
    <property type="component" value="Chromosome 2"/>
</dbReference>
<evidence type="ECO:0000313" key="3">
    <source>
        <dbReference type="EMBL" id="KAG0587977.1"/>
    </source>
</evidence>
<gene>
    <name evidence="3" type="ORF">KC19_2G206500</name>
</gene>
<evidence type="ECO:0000259" key="2">
    <source>
        <dbReference type="SMART" id="SM00822"/>
    </source>
</evidence>